<evidence type="ECO:0000313" key="3">
    <source>
        <dbReference type="Proteomes" id="UP000016930"/>
    </source>
</evidence>
<feature type="compositionally biased region" description="Polar residues" evidence="1">
    <location>
        <begin position="59"/>
        <end position="78"/>
    </location>
</feature>
<dbReference type="EMBL" id="KB445798">
    <property type="protein sequence ID" value="EMD36638.1"/>
    <property type="molecule type" value="Genomic_DNA"/>
</dbReference>
<dbReference type="Proteomes" id="UP000016930">
    <property type="component" value="Unassembled WGS sequence"/>
</dbReference>
<sequence>MHARFLHASSSLSQRLPHRGPPHPHPVLRFSRLSLVFSSSSTPAPAPGQPHQALAQDRAQISSSRLTPPSAAYTSLPATPQPPRASGTSPPHTTHVAPSLCLALLIFATKDSARRRCRVSEAPTQRFSTPSRLSPPNAACKRVPPARLCLLQPASAAIDDNARRLWKPPRLFARLSRRGTAQCLVLRTNSAAHSLGGPQSSTQQSLVILAHLVCTAPV</sequence>
<feature type="region of interest" description="Disordered" evidence="1">
    <location>
        <begin position="39"/>
        <end position="93"/>
    </location>
</feature>
<dbReference type="HOGENOM" id="CLU_1266724_0_0_1"/>
<protein>
    <submittedName>
        <fullName evidence="2">Uncharacterized protein</fullName>
    </submittedName>
</protein>
<gene>
    <name evidence="2" type="ORF">CERSUDRAFT_95924</name>
</gene>
<dbReference type="AlphaFoldDB" id="M2QHW8"/>
<accession>M2QHW8</accession>
<reference evidence="2 3" key="1">
    <citation type="journal article" date="2012" name="Proc. Natl. Acad. Sci. U.S.A.">
        <title>Comparative genomics of Ceriporiopsis subvermispora and Phanerochaete chrysosporium provide insight into selective ligninolysis.</title>
        <authorList>
            <person name="Fernandez-Fueyo E."/>
            <person name="Ruiz-Duenas F.J."/>
            <person name="Ferreira P."/>
            <person name="Floudas D."/>
            <person name="Hibbett D.S."/>
            <person name="Canessa P."/>
            <person name="Larrondo L.F."/>
            <person name="James T.Y."/>
            <person name="Seelenfreund D."/>
            <person name="Lobos S."/>
            <person name="Polanco R."/>
            <person name="Tello M."/>
            <person name="Honda Y."/>
            <person name="Watanabe T."/>
            <person name="Watanabe T."/>
            <person name="Ryu J.S."/>
            <person name="Kubicek C.P."/>
            <person name="Schmoll M."/>
            <person name="Gaskell J."/>
            <person name="Hammel K.E."/>
            <person name="St John F.J."/>
            <person name="Vanden Wymelenberg A."/>
            <person name="Sabat G."/>
            <person name="Splinter BonDurant S."/>
            <person name="Syed K."/>
            <person name="Yadav J.S."/>
            <person name="Doddapaneni H."/>
            <person name="Subramanian V."/>
            <person name="Lavin J.L."/>
            <person name="Oguiza J.A."/>
            <person name="Perez G."/>
            <person name="Pisabarro A.G."/>
            <person name="Ramirez L."/>
            <person name="Santoyo F."/>
            <person name="Master E."/>
            <person name="Coutinho P.M."/>
            <person name="Henrissat B."/>
            <person name="Lombard V."/>
            <person name="Magnuson J.K."/>
            <person name="Kuees U."/>
            <person name="Hori C."/>
            <person name="Igarashi K."/>
            <person name="Samejima M."/>
            <person name="Held B.W."/>
            <person name="Barry K.W."/>
            <person name="LaButti K.M."/>
            <person name="Lapidus A."/>
            <person name="Lindquist E.A."/>
            <person name="Lucas S.M."/>
            <person name="Riley R."/>
            <person name="Salamov A.A."/>
            <person name="Hoffmeister D."/>
            <person name="Schwenk D."/>
            <person name="Hadar Y."/>
            <person name="Yarden O."/>
            <person name="de Vries R.P."/>
            <person name="Wiebenga A."/>
            <person name="Stenlid J."/>
            <person name="Eastwood D."/>
            <person name="Grigoriev I.V."/>
            <person name="Berka R.M."/>
            <person name="Blanchette R.A."/>
            <person name="Kersten P."/>
            <person name="Martinez A.T."/>
            <person name="Vicuna R."/>
            <person name="Cullen D."/>
        </authorList>
    </citation>
    <scope>NUCLEOTIDE SEQUENCE [LARGE SCALE GENOMIC DNA]</scope>
    <source>
        <strain evidence="2 3">B</strain>
    </source>
</reference>
<proteinExistence type="predicted"/>
<name>M2QHW8_CERS8</name>
<organism evidence="2 3">
    <name type="scientific">Ceriporiopsis subvermispora (strain B)</name>
    <name type="common">White-rot fungus</name>
    <name type="synonym">Gelatoporia subvermispora</name>
    <dbReference type="NCBI Taxonomy" id="914234"/>
    <lineage>
        <taxon>Eukaryota</taxon>
        <taxon>Fungi</taxon>
        <taxon>Dikarya</taxon>
        <taxon>Basidiomycota</taxon>
        <taxon>Agaricomycotina</taxon>
        <taxon>Agaricomycetes</taxon>
        <taxon>Polyporales</taxon>
        <taxon>Gelatoporiaceae</taxon>
        <taxon>Gelatoporia</taxon>
    </lineage>
</organism>
<keyword evidence="3" id="KW-1185">Reference proteome</keyword>
<feature type="region of interest" description="Disordered" evidence="1">
    <location>
        <begin position="1"/>
        <end position="27"/>
    </location>
</feature>
<evidence type="ECO:0000313" key="2">
    <source>
        <dbReference type="EMBL" id="EMD36638.1"/>
    </source>
</evidence>
<evidence type="ECO:0000256" key="1">
    <source>
        <dbReference type="SAM" id="MobiDB-lite"/>
    </source>
</evidence>